<organism evidence="5 6">
    <name type="scientific">Stakelama tenebrarum</name>
    <dbReference type="NCBI Taxonomy" id="2711215"/>
    <lineage>
        <taxon>Bacteria</taxon>
        <taxon>Pseudomonadati</taxon>
        <taxon>Pseudomonadota</taxon>
        <taxon>Alphaproteobacteria</taxon>
        <taxon>Sphingomonadales</taxon>
        <taxon>Sphingomonadaceae</taxon>
        <taxon>Stakelama</taxon>
    </lineage>
</organism>
<evidence type="ECO:0000313" key="5">
    <source>
        <dbReference type="EMBL" id="QIG81061.1"/>
    </source>
</evidence>
<dbReference type="KEGG" id="spzr:G5C33_15570"/>
<reference evidence="5 6" key="1">
    <citation type="submission" date="2020-02" db="EMBL/GenBank/DDBJ databases">
        <authorList>
            <person name="Zheng R.K."/>
            <person name="Sun C.M."/>
        </authorList>
    </citation>
    <scope>NUCLEOTIDE SEQUENCE [LARGE SCALE GENOMIC DNA]</scope>
    <source>
        <strain evidence="6">zrk23</strain>
    </source>
</reference>
<dbReference type="InterPro" id="IPR057326">
    <property type="entry name" value="KR_dom"/>
</dbReference>
<proteinExistence type="inferred from homology"/>
<evidence type="ECO:0000259" key="4">
    <source>
        <dbReference type="SMART" id="SM00822"/>
    </source>
</evidence>
<evidence type="ECO:0000313" key="6">
    <source>
        <dbReference type="Proteomes" id="UP000501568"/>
    </source>
</evidence>
<dbReference type="GO" id="GO:0016616">
    <property type="term" value="F:oxidoreductase activity, acting on the CH-OH group of donors, NAD or NADP as acceptor"/>
    <property type="evidence" value="ECO:0007669"/>
    <property type="project" value="UniProtKB-ARBA"/>
</dbReference>
<dbReference type="PROSITE" id="PS00061">
    <property type="entry name" value="ADH_SHORT"/>
    <property type="match status" value="1"/>
</dbReference>
<dbReference type="FunFam" id="3.40.50.720:FF:000084">
    <property type="entry name" value="Short-chain dehydrogenase reductase"/>
    <property type="match status" value="1"/>
</dbReference>
<comment type="similarity">
    <text evidence="1 3">Belongs to the short-chain dehydrogenases/reductases (SDR) family.</text>
</comment>
<dbReference type="GO" id="GO:0048038">
    <property type="term" value="F:quinone binding"/>
    <property type="evidence" value="ECO:0007669"/>
    <property type="project" value="TreeGrafter"/>
</dbReference>
<dbReference type="SUPFAM" id="SSF51735">
    <property type="entry name" value="NAD(P)-binding Rossmann-fold domains"/>
    <property type="match status" value="1"/>
</dbReference>
<dbReference type="InterPro" id="IPR036291">
    <property type="entry name" value="NAD(P)-bd_dom_sf"/>
</dbReference>
<dbReference type="SMART" id="SM00822">
    <property type="entry name" value="PKS_KR"/>
    <property type="match status" value="1"/>
</dbReference>
<dbReference type="RefSeq" id="WP_165327988.1">
    <property type="nucleotide sequence ID" value="NZ_CP049109.1"/>
</dbReference>
<dbReference type="GO" id="GO:0006633">
    <property type="term" value="P:fatty acid biosynthetic process"/>
    <property type="evidence" value="ECO:0007669"/>
    <property type="project" value="TreeGrafter"/>
</dbReference>
<dbReference type="Proteomes" id="UP000501568">
    <property type="component" value="Chromosome"/>
</dbReference>
<name>A0A6G6Y888_9SPHN</name>
<dbReference type="PANTHER" id="PTHR42760">
    <property type="entry name" value="SHORT-CHAIN DEHYDROGENASES/REDUCTASES FAMILY MEMBER"/>
    <property type="match status" value="1"/>
</dbReference>
<evidence type="ECO:0000256" key="3">
    <source>
        <dbReference type="RuleBase" id="RU000363"/>
    </source>
</evidence>
<evidence type="ECO:0000256" key="1">
    <source>
        <dbReference type="ARBA" id="ARBA00006484"/>
    </source>
</evidence>
<protein>
    <submittedName>
        <fullName evidence="5">SDR family oxidoreductase</fullName>
    </submittedName>
</protein>
<dbReference type="Pfam" id="PF00106">
    <property type="entry name" value="adh_short"/>
    <property type="match status" value="1"/>
</dbReference>
<dbReference type="PRINTS" id="PR00081">
    <property type="entry name" value="GDHRDH"/>
</dbReference>
<feature type="domain" description="Ketoreductase" evidence="4">
    <location>
        <begin position="9"/>
        <end position="198"/>
    </location>
</feature>
<gene>
    <name evidence="5" type="ORF">G5C33_15570</name>
</gene>
<accession>A0A6G6Y888</accession>
<evidence type="ECO:0000256" key="2">
    <source>
        <dbReference type="ARBA" id="ARBA00023002"/>
    </source>
</evidence>
<dbReference type="Gene3D" id="3.40.50.720">
    <property type="entry name" value="NAD(P)-binding Rossmann-like Domain"/>
    <property type="match status" value="1"/>
</dbReference>
<keyword evidence="6" id="KW-1185">Reference proteome</keyword>
<dbReference type="InterPro" id="IPR002347">
    <property type="entry name" value="SDR_fam"/>
</dbReference>
<keyword evidence="2" id="KW-0560">Oxidoreductase</keyword>
<dbReference type="PRINTS" id="PR00080">
    <property type="entry name" value="SDRFAMILY"/>
</dbReference>
<dbReference type="InterPro" id="IPR020904">
    <property type="entry name" value="Sc_DH/Rdtase_CS"/>
</dbReference>
<dbReference type="EMBL" id="CP049109">
    <property type="protein sequence ID" value="QIG81061.1"/>
    <property type="molecule type" value="Genomic_DNA"/>
</dbReference>
<dbReference type="PANTHER" id="PTHR42760:SF133">
    <property type="entry name" value="3-OXOACYL-[ACYL-CARRIER-PROTEIN] REDUCTASE"/>
    <property type="match status" value="1"/>
</dbReference>
<sequence>MSEMLMAGRTALITGASSGLGARFAHQLAAAGARVVLTARREELLAERCDAIRAGGGKALAVAMDVTDEASVQAAYDRAEAMFGPVDTIVANAGMNIEGPALDVDASAFDSVLAVNVRGAFLTVREGARRMIAAGSPETRRGRIVLISSITAQSVSPGLALYSASKAAVLQLGRVLARDWANKGVNVNMLCPGYIETDLNSDWFNTEGGRKQIAKWPRRRLMGADSLDGALLYLASDASAYVTGSVMTVDDGQSL</sequence>
<dbReference type="CDD" id="cd05233">
    <property type="entry name" value="SDR_c"/>
    <property type="match status" value="1"/>
</dbReference>
<dbReference type="AlphaFoldDB" id="A0A6G6Y888"/>